<evidence type="ECO:0000313" key="2">
    <source>
        <dbReference type="EMBL" id="KEP51072.1"/>
    </source>
</evidence>
<comment type="caution">
    <text evidence="2">The sequence shown here is derived from an EMBL/GenBank/DDBJ whole genome shotgun (WGS) entry which is preliminary data.</text>
</comment>
<dbReference type="Proteomes" id="UP000027456">
    <property type="component" value="Unassembled WGS sequence"/>
</dbReference>
<dbReference type="OrthoDB" id="4121058at2759"/>
<sequence length="488" mass="54779">MSQSSVLFWKKRVARDRRSNTTRRPKIYHMANDLLHPIVIQAIISGLFECLGEGLLHEGVGREEPNVLKDLVAPTKTSKRIPIEDRERPKKWWKAQCLHYGLQVPSTASIGTYRVHLENAIRQRGGLKRPQDLADLELEQNAKFKRLNAEVREATSGSTQAKPAKLKGKAKTTQPAPVVAVEPTPAPAPKAKVKPEPKAKPEPKTKAEPKSKAEPKTKSEKSKAEPKAKSKSKVESSVTETVSGSKTTTTKKRKAEVVIHHVYHHDGDKAGQVVTTSVVDQETVKRPTKKARTVAPPVPATVPQRASSPDLPPSYSQVAPGTSLAAPRTKQTARRHRFWRFNGQYEISCTSEDEWPSPRSCRPSISVRFGDANEPEFEGFLELPGFMTCLLRLKSGAPRPDDGYVRFEWCGREEGMGEILTPNSDMVGWLKVHHDHEQVRSYIKGMITGRYGEFTFNGKKVGSDDLPDYEWEDFGERAYEEANRQRWR</sequence>
<organism evidence="2 3">
    <name type="scientific">Rhizoctonia solani 123E</name>
    <dbReference type="NCBI Taxonomy" id="1423351"/>
    <lineage>
        <taxon>Eukaryota</taxon>
        <taxon>Fungi</taxon>
        <taxon>Dikarya</taxon>
        <taxon>Basidiomycota</taxon>
        <taxon>Agaricomycotina</taxon>
        <taxon>Agaricomycetes</taxon>
        <taxon>Cantharellales</taxon>
        <taxon>Ceratobasidiaceae</taxon>
        <taxon>Rhizoctonia</taxon>
    </lineage>
</organism>
<feature type="region of interest" description="Disordered" evidence="1">
    <location>
        <begin position="151"/>
        <end position="253"/>
    </location>
</feature>
<evidence type="ECO:0000256" key="1">
    <source>
        <dbReference type="SAM" id="MobiDB-lite"/>
    </source>
</evidence>
<feature type="compositionally biased region" description="Basic and acidic residues" evidence="1">
    <location>
        <begin position="193"/>
        <end position="234"/>
    </location>
</feature>
<proteinExistence type="predicted"/>
<gene>
    <name evidence="2" type="ORF">V565_068210</name>
</gene>
<protein>
    <submittedName>
        <fullName evidence="2">Uncharacterized protein</fullName>
    </submittedName>
</protein>
<feature type="region of interest" description="Disordered" evidence="1">
    <location>
        <begin position="281"/>
        <end position="331"/>
    </location>
</feature>
<feature type="compositionally biased region" description="Low complexity" evidence="1">
    <location>
        <begin position="235"/>
        <end position="248"/>
    </location>
</feature>
<dbReference type="EMBL" id="AZST01000196">
    <property type="protein sequence ID" value="KEP51072.1"/>
    <property type="molecule type" value="Genomic_DNA"/>
</dbReference>
<dbReference type="HOGENOM" id="CLU_593369_0_0_1"/>
<reference evidence="2 3" key="1">
    <citation type="submission" date="2013-12" db="EMBL/GenBank/DDBJ databases">
        <authorList>
            <person name="Cubeta M."/>
            <person name="Pakala S."/>
            <person name="Fedorova N."/>
            <person name="Thomas E."/>
            <person name="Dean R."/>
            <person name="Jabaji S."/>
            <person name="Neate S."/>
            <person name="Toda T."/>
            <person name="Tavantzis S."/>
            <person name="Vilgalys R."/>
            <person name="Bharathan N."/>
            <person name="Pakala S."/>
            <person name="Losada L.S."/>
            <person name="Zafar N."/>
            <person name="Nierman W."/>
        </authorList>
    </citation>
    <scope>NUCLEOTIDE SEQUENCE [LARGE SCALE GENOMIC DNA]</scope>
    <source>
        <strain evidence="2 3">123E</strain>
    </source>
</reference>
<keyword evidence="3" id="KW-1185">Reference proteome</keyword>
<dbReference type="AlphaFoldDB" id="A0A074SLV1"/>
<evidence type="ECO:0000313" key="3">
    <source>
        <dbReference type="Proteomes" id="UP000027456"/>
    </source>
</evidence>
<name>A0A074SLV1_9AGAM</name>
<accession>A0A074SLV1</accession>